<keyword evidence="2" id="KW-0863">Zinc-finger</keyword>
<dbReference type="GO" id="GO:0008270">
    <property type="term" value="F:zinc ion binding"/>
    <property type="evidence" value="ECO:0007669"/>
    <property type="project" value="UniProtKB-KW"/>
</dbReference>
<dbReference type="InterPro" id="IPR001878">
    <property type="entry name" value="Znf_CCHC"/>
</dbReference>
<dbReference type="GO" id="GO:0003676">
    <property type="term" value="F:nucleic acid binding"/>
    <property type="evidence" value="ECO:0007669"/>
    <property type="project" value="InterPro"/>
</dbReference>
<proteinExistence type="predicted"/>
<dbReference type="HOGENOM" id="CLU_000384_30_0_1"/>
<dbReference type="InterPro" id="IPR036875">
    <property type="entry name" value="Znf_CCHC_sf"/>
</dbReference>
<dbReference type="EMBL" id="GL945482">
    <property type="protein sequence ID" value="EGN97728.1"/>
    <property type="molecule type" value="Genomic_DNA"/>
</dbReference>
<dbReference type="STRING" id="936435.F8Q3G7"/>
<evidence type="ECO:0000256" key="3">
    <source>
        <dbReference type="SAM" id="MobiDB-lite"/>
    </source>
</evidence>
<evidence type="ECO:0000259" key="4">
    <source>
        <dbReference type="PROSITE" id="PS50158"/>
    </source>
</evidence>
<dbReference type="Gene3D" id="4.10.60.10">
    <property type="entry name" value="Zinc finger, CCHC-type"/>
    <property type="match status" value="1"/>
</dbReference>
<evidence type="ECO:0000313" key="5">
    <source>
        <dbReference type="EMBL" id="EGN97728.1"/>
    </source>
</evidence>
<keyword evidence="2" id="KW-0862">Zinc</keyword>
<dbReference type="SUPFAM" id="SSF57756">
    <property type="entry name" value="Retrovirus zinc finger-like domains"/>
    <property type="match status" value="1"/>
</dbReference>
<dbReference type="GO" id="GO:0006397">
    <property type="term" value="P:mRNA processing"/>
    <property type="evidence" value="ECO:0007669"/>
    <property type="project" value="UniProtKB-KW"/>
</dbReference>
<dbReference type="InParanoid" id="F8Q3G7"/>
<dbReference type="AlphaFoldDB" id="F8Q3G7"/>
<feature type="region of interest" description="Disordered" evidence="3">
    <location>
        <begin position="92"/>
        <end position="123"/>
    </location>
</feature>
<feature type="domain" description="CCHC-type" evidence="4">
    <location>
        <begin position="133"/>
        <end position="148"/>
    </location>
</feature>
<keyword evidence="1" id="KW-0507">mRNA processing</keyword>
<sequence length="225" mass="25644">MEGDQIDRVHGTFITADVKATASVVFMMMKMETGETAVKFNSYFMVEAGKSGLNNEGLIMNILNSTQPKNIAGWISTVAGLDANWMNSNSISKGKWGKKGEKKKEEKGGRSQLSLAKQLTKDEEDSLKREGQCFICKEQGHMSQFCPEKKKRKQLDQRIRMAEAVEKDEIETVVEDRKGILISHILKMWRELNKADRASTIDELEKEGFYKDDPHQCWYCPKELL</sequence>
<gene>
    <name evidence="5" type="ORF">SERLA73DRAFT_154027</name>
</gene>
<evidence type="ECO:0000256" key="1">
    <source>
        <dbReference type="ARBA" id="ARBA00022664"/>
    </source>
</evidence>
<reference evidence="6" key="1">
    <citation type="journal article" date="2011" name="Science">
        <title>The plant cell wall-decomposing machinery underlies the functional diversity of forest fungi.</title>
        <authorList>
            <person name="Eastwood D.C."/>
            <person name="Floudas D."/>
            <person name="Binder M."/>
            <person name="Majcherczyk A."/>
            <person name="Schneider P."/>
            <person name="Aerts A."/>
            <person name="Asiegbu F.O."/>
            <person name="Baker S.E."/>
            <person name="Barry K."/>
            <person name="Bendiksby M."/>
            <person name="Blumentritt M."/>
            <person name="Coutinho P.M."/>
            <person name="Cullen D."/>
            <person name="de Vries R.P."/>
            <person name="Gathman A."/>
            <person name="Goodell B."/>
            <person name="Henrissat B."/>
            <person name="Ihrmark K."/>
            <person name="Kauserud H."/>
            <person name="Kohler A."/>
            <person name="LaButti K."/>
            <person name="Lapidus A."/>
            <person name="Lavin J.L."/>
            <person name="Lee Y.-H."/>
            <person name="Lindquist E."/>
            <person name="Lilly W."/>
            <person name="Lucas S."/>
            <person name="Morin E."/>
            <person name="Murat C."/>
            <person name="Oguiza J.A."/>
            <person name="Park J."/>
            <person name="Pisabarro A.G."/>
            <person name="Riley R."/>
            <person name="Rosling A."/>
            <person name="Salamov A."/>
            <person name="Schmidt O."/>
            <person name="Schmutz J."/>
            <person name="Skrede I."/>
            <person name="Stenlid J."/>
            <person name="Wiebenga A."/>
            <person name="Xie X."/>
            <person name="Kuees U."/>
            <person name="Hibbett D.S."/>
            <person name="Hoffmeister D."/>
            <person name="Hoegberg N."/>
            <person name="Martin F."/>
            <person name="Grigoriev I.V."/>
            <person name="Watkinson S.C."/>
        </authorList>
    </citation>
    <scope>NUCLEOTIDE SEQUENCE [LARGE SCALE GENOMIC DNA]</scope>
    <source>
        <strain evidence="6">strain S7.3</strain>
    </source>
</reference>
<dbReference type="Proteomes" id="UP000008063">
    <property type="component" value="Unassembled WGS sequence"/>
</dbReference>
<evidence type="ECO:0000256" key="2">
    <source>
        <dbReference type="PROSITE-ProRule" id="PRU00047"/>
    </source>
</evidence>
<dbReference type="PROSITE" id="PS50158">
    <property type="entry name" value="ZF_CCHC"/>
    <property type="match status" value="1"/>
</dbReference>
<accession>F8Q3G7</accession>
<name>F8Q3G7_SERL3</name>
<organism evidence="6">
    <name type="scientific">Serpula lacrymans var. lacrymans (strain S7.3)</name>
    <name type="common">Dry rot fungus</name>
    <dbReference type="NCBI Taxonomy" id="936435"/>
    <lineage>
        <taxon>Eukaryota</taxon>
        <taxon>Fungi</taxon>
        <taxon>Dikarya</taxon>
        <taxon>Basidiomycota</taxon>
        <taxon>Agaricomycotina</taxon>
        <taxon>Agaricomycetes</taxon>
        <taxon>Agaricomycetidae</taxon>
        <taxon>Boletales</taxon>
        <taxon>Coniophorineae</taxon>
        <taxon>Serpulaceae</taxon>
        <taxon>Serpula</taxon>
    </lineage>
</organism>
<protein>
    <recommendedName>
        <fullName evidence="4">CCHC-type domain-containing protein</fullName>
    </recommendedName>
</protein>
<feature type="compositionally biased region" description="Basic and acidic residues" evidence="3">
    <location>
        <begin position="98"/>
        <end position="109"/>
    </location>
</feature>
<keyword evidence="6" id="KW-1185">Reference proteome</keyword>
<dbReference type="SMART" id="SM00343">
    <property type="entry name" value="ZnF_C2HC"/>
    <property type="match status" value="1"/>
</dbReference>
<evidence type="ECO:0000313" key="6">
    <source>
        <dbReference type="Proteomes" id="UP000008063"/>
    </source>
</evidence>
<keyword evidence="2" id="KW-0479">Metal-binding</keyword>